<dbReference type="EMBL" id="CP022515">
    <property type="protein sequence ID" value="ASO07749.1"/>
    <property type="molecule type" value="Genomic_DNA"/>
</dbReference>
<feature type="domain" description="Carbohydrate-binding" evidence="2">
    <location>
        <begin position="52"/>
        <end position="132"/>
    </location>
</feature>
<gene>
    <name evidence="3" type="ORF">AREALGSMS7_04347</name>
</gene>
<name>A0A221V2C8_9FLAO</name>
<feature type="chain" id="PRO_5013301980" evidence="1">
    <location>
        <begin position="21"/>
        <end position="309"/>
    </location>
</feature>
<evidence type="ECO:0000313" key="3">
    <source>
        <dbReference type="EMBL" id="ASO07749.1"/>
    </source>
</evidence>
<dbReference type="Pfam" id="PF06452">
    <property type="entry name" value="CBM9_1"/>
    <property type="match status" value="1"/>
</dbReference>
<sequence>MNKLNFLPALCIFCSFWSSAQLTAGDVLKYPPCKEEEIPHYNAYKVSNPPQIDGRLDDLVWQTAPTSPRFRDLISGSKAIHDTRAAVLWDDEYLYIAYWIEEPNVQATMTERDALIYNDNDVEFFIAGKDGYYEFEINSFGTIYEVFFIWEDSDSYKNGAYDSIPEFSSDQPGRKPFSGVGYKPHPRGGRIGYWNWDFPGLRSAVHIDGTINDDSDRDRGWTVELAIPWSGMSALALGDNRSLPPKDEDIWRMDFSRFNQYKEATPAEDSGGWVWSPHGVWDSHVPECFTYIHFSQQDVSHVKKEAERK</sequence>
<dbReference type="GO" id="GO:0016052">
    <property type="term" value="P:carbohydrate catabolic process"/>
    <property type="evidence" value="ECO:0007669"/>
    <property type="project" value="InterPro"/>
</dbReference>
<organism evidence="3 4">
    <name type="scientific">Arenibacter algicola</name>
    <dbReference type="NCBI Taxonomy" id="616991"/>
    <lineage>
        <taxon>Bacteria</taxon>
        <taxon>Pseudomonadati</taxon>
        <taxon>Bacteroidota</taxon>
        <taxon>Flavobacteriia</taxon>
        <taxon>Flavobacteriales</taxon>
        <taxon>Flavobacteriaceae</taxon>
        <taxon>Arenibacter</taxon>
    </lineage>
</organism>
<dbReference type="Proteomes" id="UP000204551">
    <property type="component" value="Chromosome"/>
</dbReference>
<dbReference type="GO" id="GO:0004553">
    <property type="term" value="F:hydrolase activity, hydrolyzing O-glycosyl compounds"/>
    <property type="evidence" value="ECO:0007669"/>
    <property type="project" value="InterPro"/>
</dbReference>
<dbReference type="Gene3D" id="2.60.40.1190">
    <property type="match status" value="1"/>
</dbReference>
<dbReference type="InterPro" id="IPR010502">
    <property type="entry name" value="Carb-bd_dom_fam9"/>
</dbReference>
<dbReference type="RefSeq" id="WP_093979982.1">
    <property type="nucleotide sequence ID" value="NZ_CP022515.1"/>
</dbReference>
<keyword evidence="1" id="KW-0732">Signal</keyword>
<proteinExistence type="predicted"/>
<accession>A0A221V2C8</accession>
<feature type="signal peptide" evidence="1">
    <location>
        <begin position="1"/>
        <end position="20"/>
    </location>
</feature>
<dbReference type="AlphaFoldDB" id="A0A221V2C8"/>
<dbReference type="PANTHER" id="PTHR35532">
    <property type="entry name" value="SIMILAR TO POLYHYDROXYALKANOATE DEPOLYMERASE"/>
    <property type="match status" value="1"/>
</dbReference>
<evidence type="ECO:0000256" key="1">
    <source>
        <dbReference type="SAM" id="SignalP"/>
    </source>
</evidence>
<protein>
    <submittedName>
        <fullName evidence="3">Carbohydrate family 9 binding domain-like protein</fullName>
    </submittedName>
</protein>
<dbReference type="GO" id="GO:0030246">
    <property type="term" value="F:carbohydrate binding"/>
    <property type="evidence" value="ECO:0007669"/>
    <property type="project" value="InterPro"/>
</dbReference>
<dbReference type="PANTHER" id="PTHR35532:SF5">
    <property type="entry name" value="CARBOHYDRATE-BINDING DOMAIN-CONTAINING PROTEIN"/>
    <property type="match status" value="1"/>
</dbReference>
<dbReference type="CDD" id="cd09620">
    <property type="entry name" value="CBM9_like_3"/>
    <property type="match status" value="1"/>
</dbReference>
<dbReference type="KEGG" id="aalg:AREALGSMS7_04347"/>
<reference evidence="3 4" key="1">
    <citation type="submission" date="2017-07" db="EMBL/GenBank/DDBJ databases">
        <title>Genome Sequence of Arenibacter algicola Strain SMS7 Isolated from a culture of the Diatom Skeletonema marinoi.</title>
        <authorList>
            <person name="Topel M."/>
            <person name="Pinder M.I.M."/>
            <person name="Johansson O.N."/>
            <person name="Kourtchenko O."/>
            <person name="Godhe A."/>
            <person name="Clarke A.K."/>
        </authorList>
    </citation>
    <scope>NUCLEOTIDE SEQUENCE [LARGE SCALE GENOMIC DNA]</scope>
    <source>
        <strain evidence="3 4">SMS7</strain>
    </source>
</reference>
<evidence type="ECO:0000313" key="4">
    <source>
        <dbReference type="Proteomes" id="UP000204551"/>
    </source>
</evidence>
<evidence type="ECO:0000259" key="2">
    <source>
        <dbReference type="Pfam" id="PF06452"/>
    </source>
</evidence>
<dbReference type="SUPFAM" id="SSF49344">
    <property type="entry name" value="CBD9-like"/>
    <property type="match status" value="1"/>
</dbReference>